<comment type="caution">
    <text evidence="2">The sequence shown here is derived from an EMBL/GenBank/DDBJ whole genome shotgun (WGS) entry which is preliminary data.</text>
</comment>
<feature type="region of interest" description="Disordered" evidence="1">
    <location>
        <begin position="78"/>
        <end position="112"/>
    </location>
</feature>
<keyword evidence="3" id="KW-1185">Reference proteome</keyword>
<accession>A0A4S2JCK8</accession>
<name>A0A4S2JCK8_9HYME</name>
<feature type="compositionally biased region" description="Basic and acidic residues" evidence="1">
    <location>
        <begin position="78"/>
        <end position="106"/>
    </location>
</feature>
<gene>
    <name evidence="2" type="ORF">DBV15_01102</name>
</gene>
<evidence type="ECO:0000313" key="2">
    <source>
        <dbReference type="EMBL" id="TGZ32157.1"/>
    </source>
</evidence>
<evidence type="ECO:0000313" key="3">
    <source>
        <dbReference type="Proteomes" id="UP000310200"/>
    </source>
</evidence>
<protein>
    <submittedName>
        <fullName evidence="2">Uncharacterized protein</fullName>
    </submittedName>
</protein>
<organism evidence="2 3">
    <name type="scientific">Temnothorax longispinosus</name>
    <dbReference type="NCBI Taxonomy" id="300112"/>
    <lineage>
        <taxon>Eukaryota</taxon>
        <taxon>Metazoa</taxon>
        <taxon>Ecdysozoa</taxon>
        <taxon>Arthropoda</taxon>
        <taxon>Hexapoda</taxon>
        <taxon>Insecta</taxon>
        <taxon>Pterygota</taxon>
        <taxon>Neoptera</taxon>
        <taxon>Endopterygota</taxon>
        <taxon>Hymenoptera</taxon>
        <taxon>Apocrita</taxon>
        <taxon>Aculeata</taxon>
        <taxon>Formicoidea</taxon>
        <taxon>Formicidae</taxon>
        <taxon>Myrmicinae</taxon>
        <taxon>Temnothorax</taxon>
    </lineage>
</organism>
<sequence length="195" mass="22757">MRPAREERRIHEGDQDMERDLSRRKGACNIASRAFIILQLRYRIIFSIRVGINERIKMHIPASSFACLRIGSGELERERERERKSRRERELGRAEARSRIEEERGRKNGRRKDGRSACVQAYRYRPRAVRHVGATKVFYACQMKVLVSDLTLNSLDDPRDRVKLESGLEATYQRSCASVAFSVLFRPSAVRRPNH</sequence>
<feature type="region of interest" description="Disordered" evidence="1">
    <location>
        <begin position="1"/>
        <end position="21"/>
    </location>
</feature>
<evidence type="ECO:0000256" key="1">
    <source>
        <dbReference type="SAM" id="MobiDB-lite"/>
    </source>
</evidence>
<proteinExistence type="predicted"/>
<dbReference type="Proteomes" id="UP000310200">
    <property type="component" value="Unassembled WGS sequence"/>
</dbReference>
<dbReference type="EMBL" id="QBLH01003951">
    <property type="protein sequence ID" value="TGZ32157.1"/>
    <property type="molecule type" value="Genomic_DNA"/>
</dbReference>
<dbReference type="AlphaFoldDB" id="A0A4S2JCK8"/>
<reference evidence="2 3" key="1">
    <citation type="journal article" date="2019" name="Philos. Trans. R. Soc. Lond., B, Biol. Sci.">
        <title>Ant behaviour and brain gene expression of defending hosts depend on the ecological success of the intruding social parasite.</title>
        <authorList>
            <person name="Kaur R."/>
            <person name="Stoldt M."/>
            <person name="Jongepier E."/>
            <person name="Feldmeyer B."/>
            <person name="Menzel F."/>
            <person name="Bornberg-Bauer E."/>
            <person name="Foitzik S."/>
        </authorList>
    </citation>
    <scope>NUCLEOTIDE SEQUENCE [LARGE SCALE GENOMIC DNA]</scope>
    <source>
        <tissue evidence="2">Whole body</tissue>
    </source>
</reference>